<keyword evidence="1" id="KW-0436">Ligase</keyword>
<dbReference type="InterPro" id="IPR011063">
    <property type="entry name" value="TilS/TtcA_N"/>
</dbReference>
<dbReference type="Gene3D" id="3.40.50.620">
    <property type="entry name" value="HUPs"/>
    <property type="match status" value="1"/>
</dbReference>
<evidence type="ECO:0000313" key="6">
    <source>
        <dbReference type="EMBL" id="CAK9101471.1"/>
    </source>
</evidence>
<keyword evidence="7" id="KW-1185">Reference proteome</keyword>
<keyword evidence="4" id="KW-0067">ATP-binding</keyword>
<evidence type="ECO:0000256" key="4">
    <source>
        <dbReference type="ARBA" id="ARBA00022840"/>
    </source>
</evidence>
<gene>
    <name evidence="6" type="ORF">CCMP2556_LOCUS47840</name>
</gene>
<evidence type="ECO:0000256" key="1">
    <source>
        <dbReference type="ARBA" id="ARBA00022598"/>
    </source>
</evidence>
<dbReference type="EMBL" id="CAXAMN010026243">
    <property type="protein sequence ID" value="CAK9101471.1"/>
    <property type="molecule type" value="Genomic_DNA"/>
</dbReference>
<evidence type="ECO:0000259" key="5">
    <source>
        <dbReference type="Pfam" id="PF01171"/>
    </source>
</evidence>
<feature type="domain" description="tRNA(Ile)-lysidine/2-thiocytidine synthase N-terminal" evidence="5">
    <location>
        <begin position="401"/>
        <end position="583"/>
    </location>
</feature>
<proteinExistence type="predicted"/>
<protein>
    <recommendedName>
        <fullName evidence="5">tRNA(Ile)-lysidine/2-thiocytidine synthase N-terminal domain-containing protein</fullName>
    </recommendedName>
</protein>
<sequence>GVTEQLRYGGVLQVVQVSPNPGDGHWSTVTCRADPSGRAGYPVRINHQECWDDYKVIGASKVVNELRHIQAQKLLDHLDTELNIPKPKRHAQMWHGQSWAVGKTLVFFKLPAYVLCLKFVRSERGRATRETNVLLLSQAVIGLNEVLDAVQEFHKLWFPDLEQPDGIQSFWFGARRPRDRKLFKVLNAPLRAAEQLLRDSPPPTMLTMEQQLRLAVFLDQQSRNERAGGETPEVEELIRCCSSLARTLADQILGSCKTCEAILESTGASHAQFCFFTLVLRHTQKLEDVVVAQNLLQELQALSDTDLVKAFLKYNSEALLRLQSCAYVEEAIHQHFPEQLRSSQKPMFDRCLAPRCLGDDFASRCLSWLHVGWRAWASHLMVQELQQSLDRQGLLNSSAHVLLSYSGGVDSTAHLLLLRALRECCPDAPSISCLLLSYPNREADEVEAEKQWASWICHQLGVDLFVYEVRLARPHLDAGDGVFGVTREEYERWTKEIRFRMYRCLLAPHQGRKAVILGHHQDDVDENRLDHLMKGHVLGDVEGMWAWREIHEVQLFRPLLHRRKADFIALLEEFPTPHLRDSTPGWSVRGSTRAALDSLPSETRGRLVFALKDFGSLSREVGQELDMAIELWAQSCTHQLQLPRGATGIALDLKALWALRVGERLAEVKELIATIREIWNPLVTSNALSVIPENFSDIPCLLFEKGFFAAAESLVSKRPDHYHSSHGSSVNRKAVRHLYENIRACLKPHFAGGLTQELGYLHVTDCQVLVLYDASAHPDVDFKTMRTSIVASVCASMSSASKKEDSSPRGFGMLKESRLQFTPISQLMTLLVTSSNKGILLVARSRLKLTEADCRKMVALCDGLSRP</sequence>
<dbReference type="PANTHER" id="PTHR43033">
    <property type="entry name" value="TRNA(ILE)-LYSIDINE SYNTHASE-RELATED"/>
    <property type="match status" value="1"/>
</dbReference>
<evidence type="ECO:0000256" key="3">
    <source>
        <dbReference type="ARBA" id="ARBA00022741"/>
    </source>
</evidence>
<name>A0ABP0RQM3_9DINO</name>
<dbReference type="Proteomes" id="UP001642484">
    <property type="component" value="Unassembled WGS sequence"/>
</dbReference>
<reference evidence="6 7" key="1">
    <citation type="submission" date="2024-02" db="EMBL/GenBank/DDBJ databases">
        <authorList>
            <person name="Chen Y."/>
            <person name="Shah S."/>
            <person name="Dougan E. K."/>
            <person name="Thang M."/>
            <person name="Chan C."/>
        </authorList>
    </citation>
    <scope>NUCLEOTIDE SEQUENCE [LARGE SCALE GENOMIC DNA]</scope>
</reference>
<keyword evidence="3" id="KW-0547">Nucleotide-binding</keyword>
<feature type="non-terminal residue" evidence="6">
    <location>
        <position position="1"/>
    </location>
</feature>
<dbReference type="SUPFAM" id="SSF52402">
    <property type="entry name" value="Adenine nucleotide alpha hydrolases-like"/>
    <property type="match status" value="1"/>
</dbReference>
<evidence type="ECO:0000256" key="2">
    <source>
        <dbReference type="ARBA" id="ARBA00022694"/>
    </source>
</evidence>
<comment type="caution">
    <text evidence="6">The sequence shown here is derived from an EMBL/GenBank/DDBJ whole genome shotgun (WGS) entry which is preliminary data.</text>
</comment>
<organism evidence="6 7">
    <name type="scientific">Durusdinium trenchii</name>
    <dbReference type="NCBI Taxonomy" id="1381693"/>
    <lineage>
        <taxon>Eukaryota</taxon>
        <taxon>Sar</taxon>
        <taxon>Alveolata</taxon>
        <taxon>Dinophyceae</taxon>
        <taxon>Suessiales</taxon>
        <taxon>Symbiodiniaceae</taxon>
        <taxon>Durusdinium</taxon>
    </lineage>
</organism>
<evidence type="ECO:0000313" key="7">
    <source>
        <dbReference type="Proteomes" id="UP001642484"/>
    </source>
</evidence>
<dbReference type="InterPro" id="IPR012094">
    <property type="entry name" value="tRNA_Ile_lys_synt"/>
</dbReference>
<dbReference type="PANTHER" id="PTHR43033:SF3">
    <property type="entry name" value="TRNA(ILE)-LYSIDINE SYNTHETASE"/>
    <property type="match status" value="1"/>
</dbReference>
<keyword evidence="2" id="KW-0819">tRNA processing</keyword>
<dbReference type="InterPro" id="IPR014729">
    <property type="entry name" value="Rossmann-like_a/b/a_fold"/>
</dbReference>
<accession>A0ABP0RQM3</accession>
<dbReference type="Pfam" id="PF01171">
    <property type="entry name" value="ATP_bind_3"/>
    <property type="match status" value="1"/>
</dbReference>